<dbReference type="AlphaFoldDB" id="A0A0L0F952"/>
<feature type="non-terminal residue" evidence="1">
    <location>
        <position position="74"/>
    </location>
</feature>
<dbReference type="Proteomes" id="UP000054560">
    <property type="component" value="Unassembled WGS sequence"/>
</dbReference>
<dbReference type="EMBL" id="KQ245861">
    <property type="protein sequence ID" value="KNC73255.1"/>
    <property type="molecule type" value="Genomic_DNA"/>
</dbReference>
<keyword evidence="2" id="KW-1185">Reference proteome</keyword>
<dbReference type="PANTHER" id="PTHR16220">
    <property type="entry name" value="WD REPEAT PROTEIN 8-RELATED"/>
    <property type="match status" value="1"/>
</dbReference>
<gene>
    <name evidence="1" type="ORF">SARC_14187</name>
</gene>
<dbReference type="SUPFAM" id="SSF82171">
    <property type="entry name" value="DPP6 N-terminal domain-like"/>
    <property type="match status" value="1"/>
</dbReference>
<name>A0A0L0F952_9EUKA</name>
<dbReference type="GO" id="GO:1990811">
    <property type="term" value="C:MWP complex"/>
    <property type="evidence" value="ECO:0007669"/>
    <property type="project" value="TreeGrafter"/>
</dbReference>
<sequence>MDLSYTLDGKQAQLSPNGVHVASVSKHVLTIRRADVIANAIAQPFVACDLITYIEWSPDSQYVLCAITLRGKVQ</sequence>
<accession>A0A0L0F952</accession>
<protein>
    <recommendedName>
        <fullName evidence="3">Anaphase-promoting complex subunit 4 WD40 domain-containing protein</fullName>
    </recommendedName>
</protein>
<dbReference type="InterPro" id="IPR052778">
    <property type="entry name" value="Centrosome-WD_assoc"/>
</dbReference>
<dbReference type="GO" id="GO:0005815">
    <property type="term" value="C:microtubule organizing center"/>
    <property type="evidence" value="ECO:0007669"/>
    <property type="project" value="TreeGrafter"/>
</dbReference>
<dbReference type="RefSeq" id="XP_014147157.1">
    <property type="nucleotide sequence ID" value="XM_014291682.1"/>
</dbReference>
<reference evidence="1 2" key="1">
    <citation type="submission" date="2011-02" db="EMBL/GenBank/DDBJ databases">
        <title>The Genome Sequence of Sphaeroforma arctica JP610.</title>
        <authorList>
            <consortium name="The Broad Institute Genome Sequencing Platform"/>
            <person name="Russ C."/>
            <person name="Cuomo C."/>
            <person name="Young S.K."/>
            <person name="Zeng Q."/>
            <person name="Gargeya S."/>
            <person name="Alvarado L."/>
            <person name="Berlin A."/>
            <person name="Chapman S.B."/>
            <person name="Chen Z."/>
            <person name="Freedman E."/>
            <person name="Gellesch M."/>
            <person name="Goldberg J."/>
            <person name="Griggs A."/>
            <person name="Gujja S."/>
            <person name="Heilman E."/>
            <person name="Heiman D."/>
            <person name="Howarth C."/>
            <person name="Mehta T."/>
            <person name="Neiman D."/>
            <person name="Pearson M."/>
            <person name="Roberts A."/>
            <person name="Saif S."/>
            <person name="Shea T."/>
            <person name="Shenoy N."/>
            <person name="Sisk P."/>
            <person name="Stolte C."/>
            <person name="Sykes S."/>
            <person name="White J."/>
            <person name="Yandava C."/>
            <person name="Burger G."/>
            <person name="Gray M.W."/>
            <person name="Holland P.W.H."/>
            <person name="King N."/>
            <person name="Lang F.B.F."/>
            <person name="Roger A.J."/>
            <person name="Ruiz-Trillo I."/>
            <person name="Haas B."/>
            <person name="Nusbaum C."/>
            <person name="Birren B."/>
        </authorList>
    </citation>
    <scope>NUCLEOTIDE SEQUENCE [LARGE SCALE GENOMIC DNA]</scope>
    <source>
        <strain evidence="1 2">JP610</strain>
    </source>
</reference>
<dbReference type="OrthoDB" id="308690at2759"/>
<dbReference type="GeneID" id="25914691"/>
<evidence type="ECO:0000313" key="2">
    <source>
        <dbReference type="Proteomes" id="UP000054560"/>
    </source>
</evidence>
<dbReference type="PANTHER" id="PTHR16220:SF0">
    <property type="entry name" value="WD REPEAT-CONTAINING PROTEIN WRAP73"/>
    <property type="match status" value="1"/>
</dbReference>
<proteinExistence type="predicted"/>
<evidence type="ECO:0008006" key="3">
    <source>
        <dbReference type="Google" id="ProtNLM"/>
    </source>
</evidence>
<evidence type="ECO:0000313" key="1">
    <source>
        <dbReference type="EMBL" id="KNC73255.1"/>
    </source>
</evidence>
<organism evidence="1 2">
    <name type="scientific">Sphaeroforma arctica JP610</name>
    <dbReference type="NCBI Taxonomy" id="667725"/>
    <lineage>
        <taxon>Eukaryota</taxon>
        <taxon>Ichthyosporea</taxon>
        <taxon>Ichthyophonida</taxon>
        <taxon>Sphaeroforma</taxon>
    </lineage>
</organism>